<sequence length="173" mass="19723">MDLEGLLEQLRAEISCLMCVNLLKDSVTLDCGHLCCASCLQQHWQDLMKILPCPVCQHHSAHRKLQKNSRLSALADMVKQLPSSGSKRKQQQEQEQPLCEQQVLSLSCEQDLQLVCAQCRVSCEQQGHPVNPTEKAAAQHRKKLRSQVQALRKQMEDAHKGLNMQSNERLRFR</sequence>
<dbReference type="InterPro" id="IPR050143">
    <property type="entry name" value="TRIM/RBCC"/>
</dbReference>
<dbReference type="InParanoid" id="A0A1S3AF54"/>
<evidence type="ECO:0000256" key="1">
    <source>
        <dbReference type="ARBA" id="ARBA00022723"/>
    </source>
</evidence>
<dbReference type="AlphaFoldDB" id="A0A1S3AF54"/>
<gene>
    <name evidence="8" type="primary">LOC103123412</name>
</gene>
<keyword evidence="7" id="KW-1185">Reference proteome</keyword>
<feature type="coiled-coil region" evidence="5">
    <location>
        <begin position="134"/>
        <end position="161"/>
    </location>
</feature>
<organism evidence="7 8">
    <name type="scientific">Erinaceus europaeus</name>
    <name type="common">Western European hedgehog</name>
    <dbReference type="NCBI Taxonomy" id="9365"/>
    <lineage>
        <taxon>Eukaryota</taxon>
        <taxon>Metazoa</taxon>
        <taxon>Chordata</taxon>
        <taxon>Craniata</taxon>
        <taxon>Vertebrata</taxon>
        <taxon>Euteleostomi</taxon>
        <taxon>Mammalia</taxon>
        <taxon>Eutheria</taxon>
        <taxon>Laurasiatheria</taxon>
        <taxon>Eulipotyphla</taxon>
        <taxon>Erinaceidae</taxon>
        <taxon>Erinaceinae</taxon>
        <taxon>Erinaceus</taxon>
    </lineage>
</organism>
<reference evidence="7" key="1">
    <citation type="submission" date="2025-05" db="UniProtKB">
        <authorList>
            <consortium name="RefSeq"/>
        </authorList>
    </citation>
    <scope>NUCLEOTIDE SEQUENCE [LARGE SCALE GENOMIC DNA]</scope>
</reference>
<dbReference type="Proteomes" id="UP001652624">
    <property type="component" value="Chromosome 2"/>
</dbReference>
<evidence type="ECO:0000256" key="4">
    <source>
        <dbReference type="PROSITE-ProRule" id="PRU00175"/>
    </source>
</evidence>
<dbReference type="STRING" id="9365.ENSEEUP00000008115"/>
<dbReference type="OrthoDB" id="654191at2759"/>
<evidence type="ECO:0000313" key="7">
    <source>
        <dbReference type="Proteomes" id="UP001652624"/>
    </source>
</evidence>
<dbReference type="GO" id="GO:0008270">
    <property type="term" value="F:zinc ion binding"/>
    <property type="evidence" value="ECO:0007669"/>
    <property type="project" value="UniProtKB-KW"/>
</dbReference>
<keyword evidence="5" id="KW-0175">Coiled coil</keyword>
<accession>A0A1S3AF54</accession>
<proteinExistence type="predicted"/>
<protein>
    <submittedName>
        <fullName evidence="8">Tripartite motif-containing protein 61</fullName>
    </submittedName>
</protein>
<keyword evidence="1" id="KW-0479">Metal-binding</keyword>
<reference evidence="8" key="2">
    <citation type="submission" date="2025-08" db="UniProtKB">
        <authorList>
            <consortium name="RefSeq"/>
        </authorList>
    </citation>
    <scope>IDENTIFICATION</scope>
</reference>
<dbReference type="RefSeq" id="XP_007534130.1">
    <property type="nucleotide sequence ID" value="XM_007534068.1"/>
</dbReference>
<dbReference type="InterPro" id="IPR013083">
    <property type="entry name" value="Znf_RING/FYVE/PHD"/>
</dbReference>
<dbReference type="eggNOG" id="KOG2177">
    <property type="taxonomic scope" value="Eukaryota"/>
</dbReference>
<dbReference type="Pfam" id="PF15227">
    <property type="entry name" value="zf-C3HC4_4"/>
    <property type="match status" value="1"/>
</dbReference>
<dbReference type="Gene3D" id="3.30.160.60">
    <property type="entry name" value="Classic Zinc Finger"/>
    <property type="match status" value="1"/>
</dbReference>
<dbReference type="PROSITE" id="PS50089">
    <property type="entry name" value="ZF_RING_2"/>
    <property type="match status" value="1"/>
</dbReference>
<keyword evidence="2 4" id="KW-0863">Zinc-finger</keyword>
<feature type="domain" description="RING-type" evidence="6">
    <location>
        <begin position="16"/>
        <end position="57"/>
    </location>
</feature>
<name>A0A1S3AF54_ERIEU</name>
<keyword evidence="3" id="KW-0862">Zinc</keyword>
<evidence type="ECO:0000256" key="2">
    <source>
        <dbReference type="ARBA" id="ARBA00022771"/>
    </source>
</evidence>
<dbReference type="GeneID" id="103123412"/>
<dbReference type="SUPFAM" id="SSF57845">
    <property type="entry name" value="B-box zinc-binding domain"/>
    <property type="match status" value="1"/>
</dbReference>
<dbReference type="SUPFAM" id="SSF57850">
    <property type="entry name" value="RING/U-box"/>
    <property type="match status" value="1"/>
</dbReference>
<dbReference type="Gene3D" id="3.30.40.10">
    <property type="entry name" value="Zinc/RING finger domain, C3HC4 (zinc finger)"/>
    <property type="match status" value="1"/>
</dbReference>
<evidence type="ECO:0000313" key="8">
    <source>
        <dbReference type="RefSeq" id="XP_007534130.1"/>
    </source>
</evidence>
<evidence type="ECO:0000256" key="3">
    <source>
        <dbReference type="ARBA" id="ARBA00022833"/>
    </source>
</evidence>
<dbReference type="InterPro" id="IPR001841">
    <property type="entry name" value="Znf_RING"/>
</dbReference>
<evidence type="ECO:0000256" key="5">
    <source>
        <dbReference type="SAM" id="Coils"/>
    </source>
</evidence>
<evidence type="ECO:0000259" key="6">
    <source>
        <dbReference type="PROSITE" id="PS50089"/>
    </source>
</evidence>
<dbReference type="PANTHER" id="PTHR24103">
    <property type="entry name" value="E3 UBIQUITIN-PROTEIN LIGASE TRIM"/>
    <property type="match status" value="1"/>
</dbReference>